<dbReference type="PRINTS" id="PR00039">
    <property type="entry name" value="HTHLYSR"/>
</dbReference>
<evidence type="ECO:0000256" key="3">
    <source>
        <dbReference type="ARBA" id="ARBA00023125"/>
    </source>
</evidence>
<comment type="similarity">
    <text evidence="1">Belongs to the LysR transcriptional regulatory family.</text>
</comment>
<feature type="domain" description="HTH lysR-type" evidence="5">
    <location>
        <begin position="2"/>
        <end position="59"/>
    </location>
</feature>
<name>A0ABY5I691_9FIRM</name>
<evidence type="ECO:0000256" key="2">
    <source>
        <dbReference type="ARBA" id="ARBA00023015"/>
    </source>
</evidence>
<dbReference type="InterPro" id="IPR036390">
    <property type="entry name" value="WH_DNA-bd_sf"/>
</dbReference>
<evidence type="ECO:0000259" key="5">
    <source>
        <dbReference type="PROSITE" id="PS50931"/>
    </source>
</evidence>
<keyword evidence="2" id="KW-0805">Transcription regulation</keyword>
<dbReference type="Proteomes" id="UP001060112">
    <property type="component" value="Chromosome"/>
</dbReference>
<dbReference type="EMBL" id="CP101620">
    <property type="protein sequence ID" value="UTY40595.1"/>
    <property type="molecule type" value="Genomic_DNA"/>
</dbReference>
<evidence type="ECO:0000313" key="7">
    <source>
        <dbReference type="Proteomes" id="UP001060112"/>
    </source>
</evidence>
<dbReference type="RefSeq" id="WP_290142018.1">
    <property type="nucleotide sequence ID" value="NZ_CP101620.1"/>
</dbReference>
<dbReference type="PANTHER" id="PTHR30346">
    <property type="entry name" value="TRANSCRIPTIONAL DUAL REGULATOR HCAR-RELATED"/>
    <property type="match status" value="1"/>
</dbReference>
<dbReference type="PROSITE" id="PS50931">
    <property type="entry name" value="HTH_LYSR"/>
    <property type="match status" value="1"/>
</dbReference>
<keyword evidence="7" id="KW-1185">Reference proteome</keyword>
<dbReference type="Gene3D" id="1.10.10.10">
    <property type="entry name" value="Winged helix-like DNA-binding domain superfamily/Winged helix DNA-binding domain"/>
    <property type="match status" value="1"/>
</dbReference>
<reference evidence="6" key="1">
    <citation type="submission" date="2022-07" db="EMBL/GenBank/DDBJ databases">
        <title>Faecal culturing of patients with breast cancer.</title>
        <authorList>
            <person name="Teng N.M.Y."/>
            <person name="Kiu R."/>
            <person name="Evans R."/>
            <person name="Baker D.J."/>
            <person name="Zenner C."/>
            <person name="Robinson S.D."/>
            <person name="Hall L.J."/>
        </authorList>
    </citation>
    <scope>NUCLEOTIDE SEQUENCE</scope>
    <source>
        <strain evidence="6">LH1062</strain>
    </source>
</reference>
<keyword evidence="4" id="KW-0804">Transcription</keyword>
<organism evidence="6 7">
    <name type="scientific">Allocoprobacillus halotolerans</name>
    <dbReference type="NCBI Taxonomy" id="2944914"/>
    <lineage>
        <taxon>Bacteria</taxon>
        <taxon>Bacillati</taxon>
        <taxon>Bacillota</taxon>
        <taxon>Erysipelotrichia</taxon>
        <taxon>Erysipelotrichales</taxon>
        <taxon>Erysipelotrichaceae</taxon>
        <taxon>Allocoprobacillus</taxon>
    </lineage>
</organism>
<evidence type="ECO:0000256" key="4">
    <source>
        <dbReference type="ARBA" id="ARBA00023163"/>
    </source>
</evidence>
<evidence type="ECO:0000313" key="6">
    <source>
        <dbReference type="EMBL" id="UTY40595.1"/>
    </source>
</evidence>
<dbReference type="InterPro" id="IPR000847">
    <property type="entry name" value="LysR_HTH_N"/>
</dbReference>
<dbReference type="Gene3D" id="3.40.190.10">
    <property type="entry name" value="Periplasmic binding protein-like II"/>
    <property type="match status" value="2"/>
</dbReference>
<dbReference type="Pfam" id="PF00126">
    <property type="entry name" value="HTH_1"/>
    <property type="match status" value="1"/>
</dbReference>
<proteinExistence type="inferred from homology"/>
<dbReference type="Pfam" id="PF03466">
    <property type="entry name" value="LysR_substrate"/>
    <property type="match status" value="1"/>
</dbReference>
<accession>A0ABY5I691</accession>
<dbReference type="SUPFAM" id="SSF46785">
    <property type="entry name" value="Winged helix' DNA-binding domain"/>
    <property type="match status" value="1"/>
</dbReference>
<dbReference type="SUPFAM" id="SSF53850">
    <property type="entry name" value="Periplasmic binding protein-like II"/>
    <property type="match status" value="1"/>
</dbReference>
<keyword evidence="3" id="KW-0238">DNA-binding</keyword>
<dbReference type="InterPro" id="IPR005119">
    <property type="entry name" value="LysR_subst-bd"/>
</dbReference>
<sequence length="279" mass="32836">MIELEQLQHLITFQECETLSKAAKQLHISQPVLTRSMQKLEEELEVSLFTRTKNKISFNETGLLAASLASRLLEDTKDMKKQLQDFERKLHTFAIGSCAPAPLLYMGQKVSQYYPQKALLTEIKDMSILMKGLKEKDYIIIIMPYNIEDYDIESIPFMEEQLFFSLPLSHRFANRKSISLKEMDGERMLLMSNIGFWHEMHQRTMPHTKFIIQNDRSIFYDLVELSSLPSFTSDYVMKTETMPQNRHIIPIEDKEAKATFYCWYLKENEIKLKSLLYHL</sequence>
<dbReference type="InterPro" id="IPR036388">
    <property type="entry name" value="WH-like_DNA-bd_sf"/>
</dbReference>
<protein>
    <submittedName>
        <fullName evidence="6">LysR family transcriptional regulator</fullName>
    </submittedName>
</protein>
<gene>
    <name evidence="6" type="ORF">NMU03_07440</name>
</gene>
<dbReference type="PANTHER" id="PTHR30346:SF28">
    <property type="entry name" value="HTH-TYPE TRANSCRIPTIONAL REGULATOR CYNR"/>
    <property type="match status" value="1"/>
</dbReference>
<evidence type="ECO:0000256" key="1">
    <source>
        <dbReference type="ARBA" id="ARBA00009437"/>
    </source>
</evidence>